<dbReference type="EMBL" id="RHHQ01000012">
    <property type="protein sequence ID" value="RNB87465.1"/>
    <property type="molecule type" value="Genomic_DNA"/>
</dbReference>
<organism evidence="2 3">
    <name type="scientific">Brevibacillus fluminis</name>
    <dbReference type="NCBI Taxonomy" id="511487"/>
    <lineage>
        <taxon>Bacteria</taxon>
        <taxon>Bacillati</taxon>
        <taxon>Bacillota</taxon>
        <taxon>Bacilli</taxon>
        <taxon>Bacillales</taxon>
        <taxon>Paenibacillaceae</taxon>
        <taxon>Brevibacillus</taxon>
    </lineage>
</organism>
<accession>A0A3M8DJA7</accession>
<keyword evidence="3" id="KW-1185">Reference proteome</keyword>
<sequence length="293" mass="33530">MKRTFCTITVLVTMALLASCGAQQQTKQSAENDFPLMRDQLLAEKSYEFHGQTKLVSDPDVNNNLVNFSGQKQDADMLMKVKLSFPEQNRAENLALLSKSDQLYAKRDQDDSWVKVGKDHAAFMQEFNNWNPEFGFRQMDEMKVRVVPGPDNNPNDHIKVMRVHLDPNKLKAWLSTQMKEQLGTAQVKSVRPPRLKMALKLSDGQWNKLPAGAHVQSAANHRNIDDIIKNMDLDAVYTISYDVKHMLPTHMQMSIRSAYSKDGQRVRENSQIETYFRNYGRGYQLPNPTTPTP</sequence>
<protein>
    <recommendedName>
        <fullName evidence="4">Lipoprotein</fullName>
    </recommendedName>
</protein>
<evidence type="ECO:0000313" key="3">
    <source>
        <dbReference type="Proteomes" id="UP000271031"/>
    </source>
</evidence>
<comment type="caution">
    <text evidence="2">The sequence shown here is derived from an EMBL/GenBank/DDBJ whole genome shotgun (WGS) entry which is preliminary data.</text>
</comment>
<evidence type="ECO:0008006" key="4">
    <source>
        <dbReference type="Google" id="ProtNLM"/>
    </source>
</evidence>
<reference evidence="2 3" key="1">
    <citation type="submission" date="2018-10" db="EMBL/GenBank/DDBJ databases">
        <title>Phylogenomics of Brevibacillus.</title>
        <authorList>
            <person name="Dunlap C."/>
        </authorList>
    </citation>
    <scope>NUCLEOTIDE SEQUENCE [LARGE SCALE GENOMIC DNA]</scope>
    <source>
        <strain evidence="2 3">JCM 15716</strain>
    </source>
</reference>
<feature type="chain" id="PRO_5039343749" description="Lipoprotein" evidence="1">
    <location>
        <begin position="25"/>
        <end position="293"/>
    </location>
</feature>
<gene>
    <name evidence="2" type="ORF">EDM56_17610</name>
</gene>
<proteinExistence type="predicted"/>
<dbReference type="AlphaFoldDB" id="A0A3M8DJA7"/>
<evidence type="ECO:0000256" key="1">
    <source>
        <dbReference type="SAM" id="SignalP"/>
    </source>
</evidence>
<keyword evidence="1" id="KW-0732">Signal</keyword>
<dbReference type="Proteomes" id="UP000271031">
    <property type="component" value="Unassembled WGS sequence"/>
</dbReference>
<dbReference type="OrthoDB" id="2476396at2"/>
<dbReference type="PROSITE" id="PS51257">
    <property type="entry name" value="PROKAR_LIPOPROTEIN"/>
    <property type="match status" value="1"/>
</dbReference>
<name>A0A3M8DJA7_9BACL</name>
<feature type="signal peptide" evidence="1">
    <location>
        <begin position="1"/>
        <end position="24"/>
    </location>
</feature>
<evidence type="ECO:0000313" key="2">
    <source>
        <dbReference type="EMBL" id="RNB87465.1"/>
    </source>
</evidence>
<dbReference type="RefSeq" id="WP_122919162.1">
    <property type="nucleotide sequence ID" value="NZ_RHHQ01000012.1"/>
</dbReference>